<keyword evidence="1" id="KW-0812">Transmembrane</keyword>
<dbReference type="Proteomes" id="UP000001505">
    <property type="component" value="Chromosome"/>
</dbReference>
<dbReference type="GO" id="GO:0016491">
    <property type="term" value="F:oxidoreductase activity"/>
    <property type="evidence" value="ECO:0007669"/>
    <property type="project" value="UniProtKB-KW"/>
</dbReference>
<dbReference type="GO" id="GO:0020037">
    <property type="term" value="F:heme binding"/>
    <property type="evidence" value="ECO:0007669"/>
    <property type="project" value="InterPro"/>
</dbReference>
<dbReference type="EC" id="1.9.3.1" evidence="2"/>
<proteinExistence type="predicted"/>
<dbReference type="EMBL" id="CP001928">
    <property type="protein sequence ID" value="ADI39297.1"/>
    <property type="molecule type" value="Genomic_DNA"/>
</dbReference>
<dbReference type="Pfam" id="PF02433">
    <property type="entry name" value="FixO"/>
    <property type="match status" value="1"/>
</dbReference>
<keyword evidence="1" id="KW-0472">Membrane</keyword>
<dbReference type="eggNOG" id="COG2993">
    <property type="taxonomic scope" value="Bacteria"/>
</dbReference>
<protein>
    <submittedName>
        <fullName evidence="2">Putative cytochrome oxidase, cytochrome c subunit</fullName>
        <ecNumber evidence="2">1.9.3.1</ecNumber>
    </submittedName>
</protein>
<dbReference type="KEGG" id="wch:wcw_1964"/>
<accession>D6YTA2</accession>
<organism evidence="2 3">
    <name type="scientific">Waddlia chondrophila (strain ATCC VR-1470 / WSU 86-1044)</name>
    <dbReference type="NCBI Taxonomy" id="716544"/>
    <lineage>
        <taxon>Bacteria</taxon>
        <taxon>Pseudomonadati</taxon>
        <taxon>Chlamydiota</taxon>
        <taxon>Chlamydiia</taxon>
        <taxon>Parachlamydiales</taxon>
        <taxon>Waddliaceae</taxon>
        <taxon>Waddlia</taxon>
    </lineage>
</organism>
<dbReference type="Gene3D" id="1.10.760.10">
    <property type="entry name" value="Cytochrome c-like domain"/>
    <property type="match status" value="1"/>
</dbReference>
<name>D6YTA2_WADCW</name>
<reference evidence="2 3" key="1">
    <citation type="journal article" date="2010" name="PLoS ONE">
        <title>The Waddlia genome: a window into chlamydial biology.</title>
        <authorList>
            <person name="Bertelli C."/>
            <person name="Collyn F."/>
            <person name="Croxatto A."/>
            <person name="Ruckert C."/>
            <person name="Polkinghorne A."/>
            <person name="Kebbi-Beghdadi C."/>
            <person name="Goesmann A."/>
            <person name="Vaughan L."/>
            <person name="Greub G."/>
        </authorList>
    </citation>
    <scope>NUCLEOTIDE SEQUENCE [LARGE SCALE GENOMIC DNA]</scope>
    <source>
        <strain evidence="3">ATCC VR-1470 / WSU 86-1044</strain>
    </source>
</reference>
<dbReference type="InterPro" id="IPR003468">
    <property type="entry name" value="Cyt_c_oxidase_monohaem-su/FixO"/>
</dbReference>
<evidence type="ECO:0000313" key="3">
    <source>
        <dbReference type="Proteomes" id="UP000001505"/>
    </source>
</evidence>
<dbReference type="SUPFAM" id="SSF46626">
    <property type="entry name" value="Cytochrome c"/>
    <property type="match status" value="1"/>
</dbReference>
<evidence type="ECO:0000256" key="1">
    <source>
        <dbReference type="SAM" id="Phobius"/>
    </source>
</evidence>
<gene>
    <name evidence="2" type="primary">fixO</name>
    <name evidence="2" type="ordered locus">wcw_1964</name>
</gene>
<dbReference type="AlphaFoldDB" id="D6YTA2"/>
<feature type="transmembrane region" description="Helical" evidence="1">
    <location>
        <begin position="14"/>
        <end position="37"/>
    </location>
</feature>
<dbReference type="GO" id="GO:0009055">
    <property type="term" value="F:electron transfer activity"/>
    <property type="evidence" value="ECO:0007669"/>
    <property type="project" value="InterPro"/>
</dbReference>
<keyword evidence="2" id="KW-0560">Oxidoreductase</keyword>
<dbReference type="RefSeq" id="WP_013182990.1">
    <property type="nucleotide sequence ID" value="NC_014225.1"/>
</dbReference>
<sequence>MSGKQGNFFYKIEWSAWLTIIGILILFSSAVIVTLIAPRHIDYTWVQPTSDYQVQMYEVADPNIYFSSHDSELQAVYHLQDGYSLTAFKESKTVRFVAPPHLQKYITFYGDDALKLSSRLILLRNPESALAGNPFDGAKRAEALQKELQASWEREHSDWRDQGLQRPFFHILELFEPEGSEAFAIAPIDRVQESWVDENFIILDEEKKQPWHSSKGVVYINNPHEYRVKYFESGGKEEWRFDPSGESIKNLEELQGNLLGFRSRKNLIQLGEDLYRIEGCWYCHTDQTRTLIQDVVLNGTESYPAPPSSANEYIYERITFLGTRRIGPDLSRVGIKRPSRDWHQSHFWSPKTESKGSIMPAFQHFFDDDPRGTLGRGVSFPNYKFEAIFQYLMTKGTRITPPTEAWWLGKDPVQTMEIIQGQYNKDESVK</sequence>
<dbReference type="HOGENOM" id="CLU_643800_0_0_0"/>
<evidence type="ECO:0000313" key="2">
    <source>
        <dbReference type="EMBL" id="ADI39297.1"/>
    </source>
</evidence>
<dbReference type="STRING" id="716544.wcw_1964"/>
<keyword evidence="3" id="KW-1185">Reference proteome</keyword>
<dbReference type="InterPro" id="IPR036909">
    <property type="entry name" value="Cyt_c-like_dom_sf"/>
</dbReference>
<dbReference type="OrthoDB" id="9805440at2"/>
<keyword evidence="1" id="KW-1133">Transmembrane helix</keyword>